<evidence type="ECO:0000313" key="7">
    <source>
        <dbReference type="EMBL" id="KAH8699213.1"/>
    </source>
</evidence>
<dbReference type="PANTHER" id="PTHR22604:SF105">
    <property type="entry name" value="TRANS-1,2-DIHYDROBENZENE-1,2-DIOL DEHYDROGENASE"/>
    <property type="match status" value="1"/>
</dbReference>
<dbReference type="InterPro" id="IPR050984">
    <property type="entry name" value="Gfo/Idh/MocA_domain"/>
</dbReference>
<evidence type="ECO:0000259" key="6">
    <source>
        <dbReference type="Pfam" id="PF01408"/>
    </source>
</evidence>
<organism evidence="7 8">
    <name type="scientific">Talaromyces proteolyticus</name>
    <dbReference type="NCBI Taxonomy" id="1131652"/>
    <lineage>
        <taxon>Eukaryota</taxon>
        <taxon>Fungi</taxon>
        <taxon>Dikarya</taxon>
        <taxon>Ascomycota</taxon>
        <taxon>Pezizomycotina</taxon>
        <taxon>Eurotiomycetes</taxon>
        <taxon>Eurotiomycetidae</taxon>
        <taxon>Eurotiales</taxon>
        <taxon>Trichocomaceae</taxon>
        <taxon>Talaromyces</taxon>
        <taxon>Talaromyces sect. Bacilispori</taxon>
    </lineage>
</organism>
<dbReference type="GeneID" id="70248497"/>
<keyword evidence="8" id="KW-1185">Reference proteome</keyword>
<evidence type="ECO:0000256" key="2">
    <source>
        <dbReference type="ARBA" id="ARBA00023002"/>
    </source>
</evidence>
<evidence type="ECO:0000256" key="4">
    <source>
        <dbReference type="ARBA" id="ARBA00042988"/>
    </source>
</evidence>
<dbReference type="Gene3D" id="3.30.360.10">
    <property type="entry name" value="Dihydrodipicolinate Reductase, domain 2"/>
    <property type="match status" value="1"/>
</dbReference>
<dbReference type="GO" id="GO:0047837">
    <property type="term" value="F:D-xylose 1-dehydrogenase (NADP+) activity"/>
    <property type="evidence" value="ECO:0007669"/>
    <property type="project" value="UniProtKB-EC"/>
</dbReference>
<dbReference type="EC" id="1.1.1.179" evidence="3"/>
<evidence type="ECO:0000256" key="3">
    <source>
        <dbReference type="ARBA" id="ARBA00038984"/>
    </source>
</evidence>
<gene>
    <name evidence="7" type="ORF">BGW36DRAFT_396767</name>
</gene>
<protein>
    <recommendedName>
        <fullName evidence="3">D-xylose 1-dehydrogenase (NADP(+), D-xylono-1,5-lactone-forming)</fullName>
        <ecNumber evidence="3">1.1.1.179</ecNumber>
    </recommendedName>
    <alternativeName>
        <fullName evidence="4">D-xylose-NADP dehydrogenase</fullName>
    </alternativeName>
</protein>
<dbReference type="PANTHER" id="PTHR22604">
    <property type="entry name" value="OXIDOREDUCTASES"/>
    <property type="match status" value="1"/>
</dbReference>
<comment type="similarity">
    <text evidence="1">Belongs to the Gfo/Idh/MocA family.</text>
</comment>
<dbReference type="GO" id="GO:0000166">
    <property type="term" value="F:nucleotide binding"/>
    <property type="evidence" value="ECO:0007669"/>
    <property type="project" value="InterPro"/>
</dbReference>
<proteinExistence type="inferred from homology"/>
<dbReference type="EMBL" id="JAJTJA010000005">
    <property type="protein sequence ID" value="KAH8699213.1"/>
    <property type="molecule type" value="Genomic_DNA"/>
</dbReference>
<dbReference type="InterPro" id="IPR000683">
    <property type="entry name" value="Gfo/Idh/MocA-like_OxRdtase_N"/>
</dbReference>
<dbReference type="Gene3D" id="3.40.50.720">
    <property type="entry name" value="NAD(P)-binding Rossmann-like Domain"/>
    <property type="match status" value="1"/>
</dbReference>
<evidence type="ECO:0000256" key="1">
    <source>
        <dbReference type="ARBA" id="ARBA00010928"/>
    </source>
</evidence>
<sequence length="431" mass="48986">MLSFINRLYTGFISPPESSKVDDPVRFGVLGASFIAPMALILPAKSHPEVLVACVAARDRAKAELYAKKHGIPVVHSTYEDLINDPSISCVYIALPNSHHYEWALRAIKAGKHVLLEKPSTSNAIEAKRLFNHSKMKADDAPVLLEAFHYRFHPAWQKFLALIHKDPLAGPVKSAYSQSYLWKGFLSSDDIRLKYSLSGGCTMDFATYNISHIRQIFDDQHPQVESTNFRMVVDKGSAAREEDSNQIDEAVTATYKSKSGAQGRIVADMKTTGGWPLLPSSWTRNLPSFGWPKCVAELDEKHIYDEKIGERETHTVQRTVTMLNHLIPQIYHCIIVEDKHVIRHELQVVRSWTEKKNVKAYDWLDKSDGRQGADWWTTYRYQLEEFVNRVKGRNGSGVWIDRQDSINQMEVVDETYRKGGLEIRPTSALES</sequence>
<reference evidence="7" key="1">
    <citation type="submission" date="2021-12" db="EMBL/GenBank/DDBJ databases">
        <title>Convergent genome expansion in fungi linked to evolution of root-endophyte symbiosis.</title>
        <authorList>
            <consortium name="DOE Joint Genome Institute"/>
            <person name="Ke Y.-H."/>
            <person name="Bonito G."/>
            <person name="Liao H.-L."/>
            <person name="Looney B."/>
            <person name="Rojas-Flechas A."/>
            <person name="Nash J."/>
            <person name="Hameed K."/>
            <person name="Schadt C."/>
            <person name="Martin F."/>
            <person name="Crous P.W."/>
            <person name="Miettinen O."/>
            <person name="Magnuson J.K."/>
            <person name="Labbe J."/>
            <person name="Jacobson D."/>
            <person name="Doktycz M.J."/>
            <person name="Veneault-Fourrey C."/>
            <person name="Kuo A."/>
            <person name="Mondo S."/>
            <person name="Calhoun S."/>
            <person name="Riley R."/>
            <person name="Ohm R."/>
            <person name="LaButti K."/>
            <person name="Andreopoulos B."/>
            <person name="Pangilinan J."/>
            <person name="Nolan M."/>
            <person name="Tritt A."/>
            <person name="Clum A."/>
            <person name="Lipzen A."/>
            <person name="Daum C."/>
            <person name="Barry K."/>
            <person name="Grigoriev I.V."/>
            <person name="Vilgalys R."/>
        </authorList>
    </citation>
    <scope>NUCLEOTIDE SEQUENCE</scope>
    <source>
        <strain evidence="7">PMI_201</strain>
    </source>
</reference>
<dbReference type="Proteomes" id="UP001201262">
    <property type="component" value="Unassembled WGS sequence"/>
</dbReference>
<dbReference type="AlphaFoldDB" id="A0AAD4KXS0"/>
<comment type="caution">
    <text evidence="7">The sequence shown here is derived from an EMBL/GenBank/DDBJ whole genome shotgun (WGS) entry which is preliminary data.</text>
</comment>
<dbReference type="InterPro" id="IPR036291">
    <property type="entry name" value="NAD(P)-bd_dom_sf"/>
</dbReference>
<accession>A0AAD4KXS0</accession>
<dbReference type="Pfam" id="PF01408">
    <property type="entry name" value="GFO_IDH_MocA"/>
    <property type="match status" value="1"/>
</dbReference>
<dbReference type="SUPFAM" id="SSF55347">
    <property type="entry name" value="Glyceraldehyde-3-phosphate dehydrogenase-like, C-terminal domain"/>
    <property type="match status" value="1"/>
</dbReference>
<feature type="domain" description="Gfo/Idh/MocA-like oxidoreductase N-terminal" evidence="6">
    <location>
        <begin position="25"/>
        <end position="135"/>
    </location>
</feature>
<dbReference type="SUPFAM" id="SSF51735">
    <property type="entry name" value="NAD(P)-binding Rossmann-fold domains"/>
    <property type="match status" value="1"/>
</dbReference>
<name>A0AAD4KXS0_9EURO</name>
<evidence type="ECO:0000313" key="8">
    <source>
        <dbReference type="Proteomes" id="UP001201262"/>
    </source>
</evidence>
<keyword evidence="2" id="KW-0560">Oxidoreductase</keyword>
<evidence type="ECO:0000256" key="5">
    <source>
        <dbReference type="ARBA" id="ARBA00049233"/>
    </source>
</evidence>
<comment type="catalytic activity">
    <reaction evidence="5">
        <text>D-xylose + NADP(+) = D-xylono-1,5-lactone + NADPH + H(+)</text>
        <dbReference type="Rhea" id="RHEA:22000"/>
        <dbReference type="ChEBI" id="CHEBI:15378"/>
        <dbReference type="ChEBI" id="CHEBI:15867"/>
        <dbReference type="ChEBI" id="CHEBI:53455"/>
        <dbReference type="ChEBI" id="CHEBI:57783"/>
        <dbReference type="ChEBI" id="CHEBI:58349"/>
        <dbReference type="EC" id="1.1.1.179"/>
    </reaction>
</comment>
<dbReference type="RefSeq" id="XP_046073677.1">
    <property type="nucleotide sequence ID" value="XM_046218210.1"/>
</dbReference>